<dbReference type="RefSeq" id="WP_345472142.1">
    <property type="nucleotide sequence ID" value="NZ_CP125942.1"/>
</dbReference>
<dbReference type="AlphaFoldDB" id="A0AAU6WE97"/>
<reference evidence="1 2" key="1">
    <citation type="submission" date="2023-05" db="EMBL/GenBank/DDBJ databases">
        <title>Glutamicibacter sp. B1, complete genome.</title>
        <authorList>
            <person name="Long Y.H."/>
            <person name="Fang T."/>
            <person name="Li X.Y."/>
        </authorList>
    </citation>
    <scope>NUCLEOTIDE SEQUENCE [LARGE SCALE GENOMIC DNA]</scope>
    <source>
        <strain evidence="1 2">B1</strain>
    </source>
</reference>
<keyword evidence="2" id="KW-1185">Reference proteome</keyword>
<sequence>MMSERFESQTGLVWNAQRENIRFGRGRTEKLTCVRIRKLPENGCFADEIHRVHPDTGLIDFVLDEQNNAEPIVDLTGISHFHNLKVINIDAKNQVLREELGHAATPSLVRVITKYVEGVTECLVQSPELRSLELEGAPIDILGVAPGALSTVTLGKLTQTKTRSAWENLPTIDEFSVERSGTVCVSPPSVQWPELVSFVSVSLLKGIVKSSQCIPFKFLYLEGVRLFDPGASFWDLAAERVTVAYATKPPKWLVDAWPTRPADWADWLVVPYHPSLPGSEHVVHEEYVPVEGQR</sequence>
<organism evidence="1 2">
    <name type="scientific">Glutamicibacter ectropisis</name>
    <dbReference type="NCBI Taxonomy" id="3046593"/>
    <lineage>
        <taxon>Bacteria</taxon>
        <taxon>Bacillati</taxon>
        <taxon>Actinomycetota</taxon>
        <taxon>Actinomycetes</taxon>
        <taxon>Micrococcales</taxon>
        <taxon>Micrococcaceae</taxon>
        <taxon>Glutamicibacter</taxon>
    </lineage>
</organism>
<dbReference type="KEGG" id="gey:QMQ05_00610"/>
<dbReference type="Proteomes" id="UP001486888">
    <property type="component" value="Chromosome"/>
</dbReference>
<evidence type="ECO:0000313" key="1">
    <source>
        <dbReference type="EMBL" id="XAO46090.1"/>
    </source>
</evidence>
<dbReference type="EMBL" id="CP125942">
    <property type="protein sequence ID" value="XAO46090.1"/>
    <property type="molecule type" value="Genomic_DNA"/>
</dbReference>
<name>A0AAU6WE97_9MICC</name>
<evidence type="ECO:0000313" key="2">
    <source>
        <dbReference type="Proteomes" id="UP001486888"/>
    </source>
</evidence>
<protein>
    <submittedName>
        <fullName evidence="1">Uncharacterized protein</fullName>
    </submittedName>
</protein>
<accession>A0AAU6WE97</accession>
<gene>
    <name evidence="1" type="ORF">QMQ05_00610</name>
</gene>
<proteinExistence type="predicted"/>